<gene>
    <name evidence="6" type="ORF">ALQ36_05164</name>
</gene>
<evidence type="ECO:0000256" key="1">
    <source>
        <dbReference type="ARBA" id="ARBA00004418"/>
    </source>
</evidence>
<dbReference type="GO" id="GO:0015888">
    <property type="term" value="P:thiamine transport"/>
    <property type="evidence" value="ECO:0007669"/>
    <property type="project" value="TreeGrafter"/>
</dbReference>
<keyword evidence="4" id="KW-0732">Signal</keyword>
<dbReference type="EMBL" id="RBPY01000139">
    <property type="protein sequence ID" value="RMO73907.1"/>
    <property type="molecule type" value="Genomic_DNA"/>
</dbReference>
<evidence type="ECO:0000256" key="3">
    <source>
        <dbReference type="ARBA" id="ARBA00022448"/>
    </source>
</evidence>
<evidence type="ECO:0000313" key="6">
    <source>
        <dbReference type="EMBL" id="RMO73907.1"/>
    </source>
</evidence>
<organism evidence="6 7">
    <name type="scientific">Pseudomonas syringae pv. primulae</name>
    <dbReference type="NCBI Taxonomy" id="251707"/>
    <lineage>
        <taxon>Bacteria</taxon>
        <taxon>Pseudomonadati</taxon>
        <taxon>Pseudomonadota</taxon>
        <taxon>Gammaproteobacteria</taxon>
        <taxon>Pseudomonadales</taxon>
        <taxon>Pseudomonadaceae</taxon>
        <taxon>Pseudomonas</taxon>
    </lineage>
</organism>
<dbReference type="AlphaFoldDB" id="A0A3M3XV71"/>
<comment type="similarity">
    <text evidence="2">Belongs to the bacterial solute-binding protein 1 family.</text>
</comment>
<dbReference type="PANTHER" id="PTHR30006:SF3">
    <property type="entry name" value="THIAMINE-BINDING PERIPLASMIC PROTEIN"/>
    <property type="match status" value="1"/>
</dbReference>
<dbReference type="GO" id="GO:0030976">
    <property type="term" value="F:thiamine pyrophosphate binding"/>
    <property type="evidence" value="ECO:0007669"/>
    <property type="project" value="TreeGrafter"/>
</dbReference>
<comment type="caution">
    <text evidence="6">The sequence shown here is derived from an EMBL/GenBank/DDBJ whole genome shotgun (WGS) entry which is preliminary data.</text>
</comment>
<dbReference type="SUPFAM" id="SSF53850">
    <property type="entry name" value="Periplasmic binding protein-like II"/>
    <property type="match status" value="1"/>
</dbReference>
<dbReference type="Gene3D" id="3.40.190.10">
    <property type="entry name" value="Periplasmic binding protein-like II"/>
    <property type="match status" value="2"/>
</dbReference>
<keyword evidence="5" id="KW-0574">Periplasm</keyword>
<dbReference type="GO" id="GO:0030288">
    <property type="term" value="C:outer membrane-bounded periplasmic space"/>
    <property type="evidence" value="ECO:0007669"/>
    <property type="project" value="TreeGrafter"/>
</dbReference>
<dbReference type="GO" id="GO:0030975">
    <property type="term" value="F:thiamine binding"/>
    <property type="evidence" value="ECO:0007669"/>
    <property type="project" value="TreeGrafter"/>
</dbReference>
<evidence type="ECO:0000256" key="5">
    <source>
        <dbReference type="ARBA" id="ARBA00022764"/>
    </source>
</evidence>
<sequence>MTVFSFKAHWTCCSRLSGRQKPAQNTTNEGVNMVLNKRATAVLAAGVLAFSSAAVLAAESVNFVSWGGSTQDFQKQAWAAPFSKASGITVVQDGPTDYGKLKAMVESGNVQWDVVDVEADFALRAASEGLLEPLDFNTIKRDEIDKRFVTDHGAGSFFFSFVLGFNESKVGAKPPADWSAMFDTKTYPGKRALYKWPSPGVLEMALLADGVAADKLYPLDLDRAFKKLDTIKKDIVWWGGGAQSQQLLASGEVSMGQMWNGRVYALQQDGAPVGVSWKQNLVMADFLVVPKGAKNKDAAMKFIANATSAKGQADFSNLSAYAPVNTQSVARLDSTLAPNLPTAHVADQITLDFAYWAKNGSDIATRWNEWLVK</sequence>
<dbReference type="CDD" id="cd13589">
    <property type="entry name" value="PBP2_polyamine_RpCGA009"/>
    <property type="match status" value="1"/>
</dbReference>
<dbReference type="Proteomes" id="UP000281350">
    <property type="component" value="Unassembled WGS sequence"/>
</dbReference>
<reference evidence="6 7" key="1">
    <citation type="submission" date="2018-08" db="EMBL/GenBank/DDBJ databases">
        <title>Recombination of ecologically and evolutionarily significant loci maintains genetic cohesion in the Pseudomonas syringae species complex.</title>
        <authorList>
            <person name="Dillon M."/>
            <person name="Thakur S."/>
            <person name="Almeida R.N.D."/>
            <person name="Weir B.S."/>
            <person name="Guttman D.S."/>
        </authorList>
    </citation>
    <scope>NUCLEOTIDE SEQUENCE [LARGE SCALE GENOMIC DNA]</scope>
    <source>
        <strain evidence="6 7">ICMP 2732</strain>
    </source>
</reference>
<protein>
    <submittedName>
        <fullName evidence="6">Spermidine/putrescine ABC transporter periplasmic spermidine/putrescine-binding protein</fullName>
    </submittedName>
</protein>
<dbReference type="Pfam" id="PF13416">
    <property type="entry name" value="SBP_bac_8"/>
    <property type="match status" value="1"/>
</dbReference>
<keyword evidence="3" id="KW-0813">Transport</keyword>
<evidence type="ECO:0000256" key="2">
    <source>
        <dbReference type="ARBA" id="ARBA00008520"/>
    </source>
</evidence>
<proteinExistence type="inferred from homology"/>
<dbReference type="PANTHER" id="PTHR30006">
    <property type="entry name" value="THIAMINE-BINDING PERIPLASMIC PROTEIN-RELATED"/>
    <property type="match status" value="1"/>
</dbReference>
<evidence type="ECO:0000313" key="7">
    <source>
        <dbReference type="Proteomes" id="UP000281350"/>
    </source>
</evidence>
<name>A0A3M3XV71_9PSED</name>
<accession>A0A3M3XV71</accession>
<dbReference type="InterPro" id="IPR006059">
    <property type="entry name" value="SBP"/>
</dbReference>
<evidence type="ECO:0000256" key="4">
    <source>
        <dbReference type="ARBA" id="ARBA00022729"/>
    </source>
</evidence>
<comment type="subcellular location">
    <subcellularLocation>
        <location evidence="1">Periplasm</location>
    </subcellularLocation>
</comment>